<feature type="transmembrane region" description="Helical" evidence="6">
    <location>
        <begin position="97"/>
        <end position="123"/>
    </location>
</feature>
<dbReference type="CDD" id="cd00093">
    <property type="entry name" value="HTH_XRE"/>
    <property type="match status" value="1"/>
</dbReference>
<accession>A0A3E1Y5J1</accession>
<name>A0A3E1Y5J1_9BACT</name>
<evidence type="ECO:0000313" key="9">
    <source>
        <dbReference type="Proteomes" id="UP000260644"/>
    </source>
</evidence>
<dbReference type="OrthoDB" id="1357763at2"/>
<dbReference type="GO" id="GO:0003677">
    <property type="term" value="F:DNA binding"/>
    <property type="evidence" value="ECO:0007669"/>
    <property type="project" value="UniProtKB-KW"/>
</dbReference>
<comment type="subcellular location">
    <subcellularLocation>
        <location evidence="1">Membrane</location>
        <topology evidence="1">Multi-pass membrane protein</topology>
    </subcellularLocation>
</comment>
<evidence type="ECO:0000256" key="3">
    <source>
        <dbReference type="ARBA" id="ARBA00022989"/>
    </source>
</evidence>
<dbReference type="Pfam" id="PF01381">
    <property type="entry name" value="HTH_3"/>
    <property type="match status" value="1"/>
</dbReference>
<dbReference type="PROSITE" id="PS50943">
    <property type="entry name" value="HTH_CROC1"/>
    <property type="match status" value="1"/>
</dbReference>
<keyword evidence="2 6" id="KW-0812">Transmembrane</keyword>
<keyword evidence="5 6" id="KW-0472">Membrane</keyword>
<dbReference type="Proteomes" id="UP000260644">
    <property type="component" value="Unassembled WGS sequence"/>
</dbReference>
<protein>
    <submittedName>
        <fullName evidence="8">DUF4870 domain-containing protein</fullName>
    </submittedName>
</protein>
<dbReference type="Pfam" id="PF09685">
    <property type="entry name" value="MamF_MmsF"/>
    <property type="match status" value="1"/>
</dbReference>
<dbReference type="AlphaFoldDB" id="A0A3E1Y5J1"/>
<dbReference type="RefSeq" id="WP_116977564.1">
    <property type="nucleotide sequence ID" value="NZ_QPMM01000011.1"/>
</dbReference>
<proteinExistence type="predicted"/>
<feature type="transmembrane region" description="Helical" evidence="6">
    <location>
        <begin position="177"/>
        <end position="196"/>
    </location>
</feature>
<reference evidence="8 9" key="1">
    <citation type="submission" date="2018-07" db="EMBL/GenBank/DDBJ databases">
        <title>Chitinophaga K2CV101002-2 sp. nov., isolated from a monsoon evergreen broad-leaved forest soil.</title>
        <authorList>
            <person name="Lv Y."/>
        </authorList>
    </citation>
    <scope>NUCLEOTIDE SEQUENCE [LARGE SCALE GENOMIC DNA]</scope>
    <source>
        <strain evidence="8 9">GDMCC 1.1288</strain>
    </source>
</reference>
<dbReference type="SMART" id="SM00530">
    <property type="entry name" value="HTH_XRE"/>
    <property type="match status" value="1"/>
</dbReference>
<evidence type="ECO:0000256" key="6">
    <source>
        <dbReference type="SAM" id="Phobius"/>
    </source>
</evidence>
<dbReference type="InterPro" id="IPR010982">
    <property type="entry name" value="Lambda_DNA-bd_dom_sf"/>
</dbReference>
<evidence type="ECO:0000256" key="5">
    <source>
        <dbReference type="ARBA" id="ARBA00023136"/>
    </source>
</evidence>
<dbReference type="Gene3D" id="1.10.260.40">
    <property type="entry name" value="lambda repressor-like DNA-binding domains"/>
    <property type="match status" value="1"/>
</dbReference>
<gene>
    <name evidence="8" type="ORF">DVR12_19960</name>
</gene>
<keyword evidence="3 6" id="KW-1133">Transmembrane helix</keyword>
<evidence type="ECO:0000256" key="4">
    <source>
        <dbReference type="ARBA" id="ARBA00023125"/>
    </source>
</evidence>
<dbReference type="InterPro" id="IPR019109">
    <property type="entry name" value="MamF_MmsF"/>
</dbReference>
<keyword evidence="9" id="KW-1185">Reference proteome</keyword>
<dbReference type="PANTHER" id="PTHR46558">
    <property type="entry name" value="TRACRIPTIONAL REGULATORY PROTEIN-RELATED-RELATED"/>
    <property type="match status" value="1"/>
</dbReference>
<dbReference type="SUPFAM" id="SSF47413">
    <property type="entry name" value="lambda repressor-like DNA-binding domains"/>
    <property type="match status" value="1"/>
</dbReference>
<evidence type="ECO:0000313" key="8">
    <source>
        <dbReference type="EMBL" id="RFS20003.1"/>
    </source>
</evidence>
<dbReference type="PANTHER" id="PTHR46558:SF4">
    <property type="entry name" value="DNA-BIDING PHAGE PROTEIN"/>
    <property type="match status" value="1"/>
</dbReference>
<dbReference type="EMBL" id="QPMM01000011">
    <property type="protein sequence ID" value="RFS20003.1"/>
    <property type="molecule type" value="Genomic_DNA"/>
</dbReference>
<evidence type="ECO:0000256" key="1">
    <source>
        <dbReference type="ARBA" id="ARBA00004141"/>
    </source>
</evidence>
<keyword evidence="4" id="KW-0238">DNA-binding</keyword>
<feature type="domain" description="HTH cro/C1-type" evidence="7">
    <location>
        <begin position="5"/>
        <end position="59"/>
    </location>
</feature>
<dbReference type="InterPro" id="IPR001387">
    <property type="entry name" value="Cro/C1-type_HTH"/>
</dbReference>
<comment type="caution">
    <text evidence="8">The sequence shown here is derived from an EMBL/GenBank/DDBJ whole genome shotgun (WGS) entry which is preliminary data.</text>
</comment>
<sequence length="212" mass="24520">MKKTLKEHRAIQQLSQQELADRSGISLRTIQRLEKNASTGSAYVIRTLCSTLKIEIEDLFIESEKNTKEEEDMIPGRPASFIDDTSAKNKYSIYLKYINFSTLTSLIFPFLGLIISPVFYLLYKKKLTENTDRQAALKILSFQILWAAFTLALLIFTPLIDYLFLHVSEIEEIPLFMWVYLILLFFHLLSTLLTAIRLNRGNRLLPLVPNIL</sequence>
<organism evidence="8 9">
    <name type="scientific">Chitinophaga silvatica</name>
    <dbReference type="NCBI Taxonomy" id="2282649"/>
    <lineage>
        <taxon>Bacteria</taxon>
        <taxon>Pseudomonadati</taxon>
        <taxon>Bacteroidota</taxon>
        <taxon>Chitinophagia</taxon>
        <taxon>Chitinophagales</taxon>
        <taxon>Chitinophagaceae</taxon>
        <taxon>Chitinophaga</taxon>
    </lineage>
</organism>
<feature type="transmembrane region" description="Helical" evidence="6">
    <location>
        <begin position="144"/>
        <end position="165"/>
    </location>
</feature>
<evidence type="ECO:0000256" key="2">
    <source>
        <dbReference type="ARBA" id="ARBA00022692"/>
    </source>
</evidence>
<evidence type="ECO:0000259" key="7">
    <source>
        <dbReference type="PROSITE" id="PS50943"/>
    </source>
</evidence>